<sequence>MNTEMKKMERPEAPEGFVYNAEGNLIAKQNIPAVELRKDAFVEGVVLRVKEHSKALAAFKEQMFESFESFRVELAEDYGTKLCKRGSGENVKVFSFDGKYRVDFNTRKLKTLGPEVDVVRDLARKYYESKKDILPHDVLIMVQSVMMDSTTVADIINFKNAPYEDPLLRNAQEAAKDALKVIGKKSFMNFYERDEHGEYKQIHLNFAKL</sequence>
<dbReference type="EMBL" id="MDCJ01000007">
    <property type="protein sequence ID" value="ODS05151.1"/>
    <property type="molecule type" value="Genomic_DNA"/>
</dbReference>
<dbReference type="Proteomes" id="UP000095131">
    <property type="component" value="Unassembled WGS sequence"/>
</dbReference>
<dbReference type="AlphaFoldDB" id="A0A1E3WH74"/>
<protein>
    <recommendedName>
        <fullName evidence="3">DUF3164 family protein</fullName>
    </recommendedName>
</protein>
<gene>
    <name evidence="1" type="ORF">VSF3289_04292</name>
</gene>
<comment type="caution">
    <text evidence="1">The sequence shown here is derived from an EMBL/GenBank/DDBJ whole genome shotgun (WGS) entry which is preliminary data.</text>
</comment>
<evidence type="ECO:0000313" key="1">
    <source>
        <dbReference type="EMBL" id="ODS05151.1"/>
    </source>
</evidence>
<evidence type="ECO:0008006" key="3">
    <source>
        <dbReference type="Google" id="ProtNLM"/>
    </source>
</evidence>
<dbReference type="Pfam" id="PF11363">
    <property type="entry name" value="DUF3164"/>
    <property type="match status" value="1"/>
</dbReference>
<dbReference type="InterPro" id="IPR021505">
    <property type="entry name" value="Phage_B3_Orf6"/>
</dbReference>
<evidence type="ECO:0000313" key="2">
    <source>
        <dbReference type="Proteomes" id="UP000095131"/>
    </source>
</evidence>
<organism evidence="1 2">
    <name type="scientific">Vibrio scophthalmi</name>
    <dbReference type="NCBI Taxonomy" id="45658"/>
    <lineage>
        <taxon>Bacteria</taxon>
        <taxon>Pseudomonadati</taxon>
        <taxon>Pseudomonadota</taxon>
        <taxon>Gammaproteobacteria</taxon>
        <taxon>Vibrionales</taxon>
        <taxon>Vibrionaceae</taxon>
        <taxon>Vibrio</taxon>
    </lineage>
</organism>
<dbReference type="RefSeq" id="WP_069448115.1">
    <property type="nucleotide sequence ID" value="NZ_CP134280.1"/>
</dbReference>
<accession>A0A1E3WH74</accession>
<name>A0A1E3WH74_9VIBR</name>
<reference evidence="1 2" key="1">
    <citation type="submission" date="2016-08" db="EMBL/GenBank/DDBJ databases">
        <title>Genome sequencing of Vibrio scophthalmi strain FP3289, an isolated from Paralichthys olivaceus.</title>
        <authorList>
            <person name="Han H.-J."/>
        </authorList>
    </citation>
    <scope>NUCLEOTIDE SEQUENCE [LARGE SCALE GENOMIC DNA]</scope>
    <source>
        <strain evidence="1 2">FP3289</strain>
    </source>
</reference>
<proteinExistence type="predicted"/>